<evidence type="ECO:0000313" key="6">
    <source>
        <dbReference type="Proteomes" id="UP000564677"/>
    </source>
</evidence>
<dbReference type="Proteomes" id="UP000564677">
    <property type="component" value="Unassembled WGS sequence"/>
</dbReference>
<evidence type="ECO:0000256" key="2">
    <source>
        <dbReference type="PIRSR" id="PIRSR000443-1"/>
    </source>
</evidence>
<dbReference type="Gene3D" id="3.40.50.1820">
    <property type="entry name" value="alpha/beta hydrolase"/>
    <property type="match status" value="1"/>
</dbReference>
<dbReference type="PANTHER" id="PTHR32268:SF11">
    <property type="entry name" value="HOMOSERINE O-ACETYLTRANSFERASE"/>
    <property type="match status" value="1"/>
</dbReference>
<feature type="active site" evidence="2">
    <location>
        <position position="317"/>
    </location>
</feature>
<dbReference type="GO" id="GO:0009092">
    <property type="term" value="P:homoserine metabolic process"/>
    <property type="evidence" value="ECO:0007669"/>
    <property type="project" value="TreeGrafter"/>
</dbReference>
<name>A0A7X5UVN9_9SPHN</name>
<reference evidence="5 6" key="1">
    <citation type="submission" date="2020-03" db="EMBL/GenBank/DDBJ databases">
        <title>Genomic Encyclopedia of Type Strains, Phase IV (KMG-IV): sequencing the most valuable type-strain genomes for metagenomic binning, comparative biology and taxonomic classification.</title>
        <authorList>
            <person name="Goeker M."/>
        </authorList>
    </citation>
    <scope>NUCLEOTIDE SEQUENCE [LARGE SCALE GENOMIC DNA]</scope>
    <source>
        <strain evidence="5 6">DSM 4733</strain>
    </source>
</reference>
<keyword evidence="3" id="KW-0732">Signal</keyword>
<feature type="active site" evidence="2">
    <location>
        <position position="288"/>
    </location>
</feature>
<comment type="caution">
    <text evidence="5">The sequence shown here is derived from an EMBL/GenBank/DDBJ whole genome shotgun (WGS) entry which is preliminary data.</text>
</comment>
<dbReference type="AlphaFoldDB" id="A0A7X5UVN9"/>
<feature type="chain" id="PRO_5031139898" evidence="3">
    <location>
        <begin position="23"/>
        <end position="345"/>
    </location>
</feature>
<dbReference type="Pfam" id="PF00561">
    <property type="entry name" value="Abhydrolase_1"/>
    <property type="match status" value="1"/>
</dbReference>
<keyword evidence="6" id="KW-1185">Reference proteome</keyword>
<evidence type="ECO:0000256" key="1">
    <source>
        <dbReference type="ARBA" id="ARBA00022679"/>
    </source>
</evidence>
<accession>A0A7X5UVN9</accession>
<feature type="signal peptide" evidence="3">
    <location>
        <begin position="1"/>
        <end position="22"/>
    </location>
</feature>
<dbReference type="GO" id="GO:0004414">
    <property type="term" value="F:homoserine O-acetyltransferase activity"/>
    <property type="evidence" value="ECO:0007669"/>
    <property type="project" value="UniProtKB-EC"/>
</dbReference>
<evidence type="ECO:0000313" key="5">
    <source>
        <dbReference type="EMBL" id="NIJ63112.1"/>
    </source>
</evidence>
<sequence>MRKLGPVVAATVLALGATQAAAAEGDAVASIGAFRFEEGHQIAAMRVGYSLHGHLDPAHDNAVLLLPPTSGGRHSYDALIGPGKPFDTDRFLIITVDPIGGGASSKPADGLGAHFPRYTIRDMVTAEARLIRDVLKIEHLYAVAGASMGSFQALEWAVHQPIPIDRLVLVAPAARSDAHFRAIADGMEAVLGSEDLHWSAAARLRAAAALFMPWLRSDTYLVRQGEASNRAELEALARNWASDWDPISLLYRYRASAGHDVGIPFGNNVQAALARVNVLTLVVDISSDRTVPSYLTEELLEKLPSVQEVRVETDYGHSAFLAPPGSAESNAIWKPVAAFLEGHAK</sequence>
<evidence type="ECO:0000259" key="4">
    <source>
        <dbReference type="Pfam" id="PF00561"/>
    </source>
</evidence>
<dbReference type="InterPro" id="IPR000073">
    <property type="entry name" value="AB_hydrolase_1"/>
</dbReference>
<dbReference type="SUPFAM" id="SSF53474">
    <property type="entry name" value="alpha/beta-Hydrolases"/>
    <property type="match status" value="1"/>
</dbReference>
<gene>
    <name evidence="5" type="ORF">FHR20_000043</name>
</gene>
<protein>
    <submittedName>
        <fullName evidence="5">Homoserine O-acetyltransferase</fullName>
        <ecNumber evidence="5">2.3.1.31</ecNumber>
    </submittedName>
</protein>
<dbReference type="RefSeq" id="WP_167297704.1">
    <property type="nucleotide sequence ID" value="NZ_JAASQV010000001.1"/>
</dbReference>
<keyword evidence="1 5" id="KW-0808">Transferase</keyword>
<dbReference type="EC" id="2.3.1.31" evidence="5"/>
<evidence type="ECO:0000256" key="3">
    <source>
        <dbReference type="SAM" id="SignalP"/>
    </source>
</evidence>
<dbReference type="InterPro" id="IPR008220">
    <property type="entry name" value="HAT_MetX-like"/>
</dbReference>
<feature type="domain" description="AB hydrolase-1" evidence="4">
    <location>
        <begin position="63"/>
        <end position="321"/>
    </location>
</feature>
<dbReference type="InterPro" id="IPR029058">
    <property type="entry name" value="AB_hydrolase_fold"/>
</dbReference>
<organism evidence="5 6">
    <name type="scientific">Sphingomonas leidyi</name>
    <dbReference type="NCBI Taxonomy" id="68569"/>
    <lineage>
        <taxon>Bacteria</taxon>
        <taxon>Pseudomonadati</taxon>
        <taxon>Pseudomonadota</taxon>
        <taxon>Alphaproteobacteria</taxon>
        <taxon>Sphingomonadales</taxon>
        <taxon>Sphingomonadaceae</taxon>
        <taxon>Sphingomonas</taxon>
    </lineage>
</organism>
<feature type="active site" description="Nucleophile" evidence="2">
    <location>
        <position position="147"/>
    </location>
</feature>
<dbReference type="PANTHER" id="PTHR32268">
    <property type="entry name" value="HOMOSERINE O-ACETYLTRANSFERASE"/>
    <property type="match status" value="1"/>
</dbReference>
<dbReference type="EMBL" id="JAASQV010000001">
    <property type="protein sequence ID" value="NIJ63112.1"/>
    <property type="molecule type" value="Genomic_DNA"/>
</dbReference>
<keyword evidence="5" id="KW-0012">Acyltransferase</keyword>
<dbReference type="PIRSF" id="PIRSF000443">
    <property type="entry name" value="Homoser_Ac_trans"/>
    <property type="match status" value="1"/>
</dbReference>
<dbReference type="GO" id="GO:0009086">
    <property type="term" value="P:methionine biosynthetic process"/>
    <property type="evidence" value="ECO:0007669"/>
    <property type="project" value="TreeGrafter"/>
</dbReference>
<proteinExistence type="predicted"/>